<keyword evidence="2 10" id="KW-0575">Peroxidase</keyword>
<dbReference type="InterPro" id="IPR011008">
    <property type="entry name" value="Dimeric_a/b-barrel"/>
</dbReference>
<evidence type="ECO:0000313" key="11">
    <source>
        <dbReference type="Proteomes" id="UP000199103"/>
    </source>
</evidence>
<evidence type="ECO:0000256" key="7">
    <source>
        <dbReference type="SAM" id="MobiDB-lite"/>
    </source>
</evidence>
<keyword evidence="5" id="KW-0408">Iron</keyword>
<dbReference type="OrthoDB" id="3251355at2"/>
<keyword evidence="3" id="KW-0479">Metal-binding</keyword>
<keyword evidence="11" id="KW-1185">Reference proteome</keyword>
<dbReference type="NCBIfam" id="TIGR01413">
    <property type="entry name" value="Dyp_perox_fam"/>
    <property type="match status" value="1"/>
</dbReference>
<evidence type="ECO:0000256" key="3">
    <source>
        <dbReference type="ARBA" id="ARBA00022723"/>
    </source>
</evidence>
<feature type="domain" description="Dyp-type peroxidase N-terminal" evidence="8">
    <location>
        <begin position="9"/>
        <end position="136"/>
    </location>
</feature>
<dbReference type="InterPro" id="IPR006314">
    <property type="entry name" value="Dyp_peroxidase"/>
</dbReference>
<dbReference type="InterPro" id="IPR048327">
    <property type="entry name" value="Dyp_perox_N"/>
</dbReference>
<organism evidence="10 11">
    <name type="scientific">Microlunatus soli</name>
    <dbReference type="NCBI Taxonomy" id="630515"/>
    <lineage>
        <taxon>Bacteria</taxon>
        <taxon>Bacillati</taxon>
        <taxon>Actinomycetota</taxon>
        <taxon>Actinomycetes</taxon>
        <taxon>Propionibacteriales</taxon>
        <taxon>Propionibacteriaceae</taxon>
        <taxon>Microlunatus</taxon>
    </lineage>
</organism>
<gene>
    <name evidence="10" type="ORF">SAMN04489812_5926</name>
</gene>
<dbReference type="GO" id="GO:0004601">
    <property type="term" value="F:peroxidase activity"/>
    <property type="evidence" value="ECO:0007669"/>
    <property type="project" value="UniProtKB-KW"/>
</dbReference>
<dbReference type="GO" id="GO:0020037">
    <property type="term" value="F:heme binding"/>
    <property type="evidence" value="ECO:0007669"/>
    <property type="project" value="InterPro"/>
</dbReference>
<reference evidence="10 11" key="1">
    <citation type="submission" date="2016-10" db="EMBL/GenBank/DDBJ databases">
        <authorList>
            <person name="de Groot N.N."/>
        </authorList>
    </citation>
    <scope>NUCLEOTIDE SEQUENCE [LARGE SCALE GENOMIC DNA]</scope>
    <source>
        <strain evidence="10 11">DSM 21800</strain>
    </source>
</reference>
<proteinExistence type="inferred from homology"/>
<protein>
    <submittedName>
        <fullName evidence="10">Putative iron-dependent peroxidase</fullName>
    </submittedName>
</protein>
<dbReference type="AlphaFoldDB" id="A0A1H2AH24"/>
<evidence type="ECO:0000259" key="9">
    <source>
        <dbReference type="Pfam" id="PF20628"/>
    </source>
</evidence>
<dbReference type="PANTHER" id="PTHR30521">
    <property type="entry name" value="DEFERROCHELATASE/PEROXIDASE"/>
    <property type="match status" value="1"/>
</dbReference>
<dbReference type="SUPFAM" id="SSF54909">
    <property type="entry name" value="Dimeric alpha+beta barrel"/>
    <property type="match status" value="1"/>
</dbReference>
<evidence type="ECO:0000256" key="4">
    <source>
        <dbReference type="ARBA" id="ARBA00023002"/>
    </source>
</evidence>
<dbReference type="Pfam" id="PF20628">
    <property type="entry name" value="Dyp_perox_C"/>
    <property type="match status" value="1"/>
</dbReference>
<dbReference type="PANTHER" id="PTHR30521:SF0">
    <property type="entry name" value="DYP-TYPE PEROXIDASE FAMILY PROTEIN"/>
    <property type="match status" value="1"/>
</dbReference>
<evidence type="ECO:0000256" key="2">
    <source>
        <dbReference type="ARBA" id="ARBA00022559"/>
    </source>
</evidence>
<accession>A0A1H2AH24</accession>
<evidence type="ECO:0000313" key="10">
    <source>
        <dbReference type="EMBL" id="SDT45167.1"/>
    </source>
</evidence>
<evidence type="ECO:0000256" key="5">
    <source>
        <dbReference type="ARBA" id="ARBA00023004"/>
    </source>
</evidence>
<dbReference type="EMBL" id="LT629772">
    <property type="protein sequence ID" value="SDT45167.1"/>
    <property type="molecule type" value="Genomic_DNA"/>
</dbReference>
<evidence type="ECO:0000259" key="8">
    <source>
        <dbReference type="Pfam" id="PF04261"/>
    </source>
</evidence>
<dbReference type="GO" id="GO:0046872">
    <property type="term" value="F:metal ion binding"/>
    <property type="evidence" value="ECO:0007669"/>
    <property type="project" value="UniProtKB-KW"/>
</dbReference>
<evidence type="ECO:0000256" key="1">
    <source>
        <dbReference type="ARBA" id="ARBA00001970"/>
    </source>
</evidence>
<name>A0A1H2AH24_9ACTN</name>
<dbReference type="PROSITE" id="PS51404">
    <property type="entry name" value="DYP_PEROXIDASE"/>
    <property type="match status" value="1"/>
</dbReference>
<dbReference type="Proteomes" id="UP000199103">
    <property type="component" value="Chromosome I"/>
</dbReference>
<dbReference type="GO" id="GO:0005829">
    <property type="term" value="C:cytosol"/>
    <property type="evidence" value="ECO:0007669"/>
    <property type="project" value="TreeGrafter"/>
</dbReference>
<feature type="domain" description="Dyp-type peroxidase C-terminal" evidence="9">
    <location>
        <begin position="139"/>
        <end position="303"/>
    </location>
</feature>
<feature type="region of interest" description="Disordered" evidence="7">
    <location>
        <begin position="316"/>
        <end position="344"/>
    </location>
</feature>
<dbReference type="InterPro" id="IPR048328">
    <property type="entry name" value="Dyp_perox_C"/>
</dbReference>
<dbReference type="RefSeq" id="WP_091533388.1">
    <property type="nucleotide sequence ID" value="NZ_LT629772.1"/>
</dbReference>
<comment type="cofactor">
    <cofactor evidence="1">
        <name>heme b</name>
        <dbReference type="ChEBI" id="CHEBI:60344"/>
    </cofactor>
</comment>
<keyword evidence="4" id="KW-0560">Oxidoreductase</keyword>
<dbReference type="Pfam" id="PF04261">
    <property type="entry name" value="Dyp_perox_N"/>
    <property type="match status" value="1"/>
</dbReference>
<comment type="similarity">
    <text evidence="6">Belongs to the DyP-type peroxidase family.</text>
</comment>
<sequence length="344" mass="37343">MTEQPRPQDVVRDPAPAAIFLVLTVRPGAEDVVGDLLADVASLKRGVGFKRTEDELSCVVGIGAQLWDRMYDAPRPAGLHPFRPVVGATHTAVATPGDLLFHLRARQLDLCFELAKQLVGRLSGSADVVDEVHGFRFLDERDMLGFVDGTENPTGADAFAAVQVGDEDPAHTGASYVMVQKYLHDLDSWEALSVEEQERAIGRHKLSDIEIADDDKASNSHVALNTITDADGNDLDILRDNLPFGEVGTQTFGTYYIGYAADPAVLEEMLTNMFIGKPPGNHDRILDFSTAVTGNLFFVPTQDFLEDPSMINETSTINDQATTSEPTVRDGSLNIGSLKRSTTA</sequence>
<feature type="compositionally biased region" description="Polar residues" evidence="7">
    <location>
        <begin position="316"/>
        <end position="326"/>
    </location>
</feature>
<evidence type="ECO:0000256" key="6">
    <source>
        <dbReference type="ARBA" id="ARBA00025737"/>
    </source>
</evidence>
<dbReference type="STRING" id="630515.SAMN04489812_5926"/>